<evidence type="ECO:0000313" key="5">
    <source>
        <dbReference type="Proteomes" id="UP001256827"/>
    </source>
</evidence>
<dbReference type="InterPro" id="IPR000551">
    <property type="entry name" value="MerR-type_HTH_dom"/>
</dbReference>
<gene>
    <name evidence="4" type="ORF">RGB73_15875</name>
</gene>
<dbReference type="Gene3D" id="1.10.1660.10">
    <property type="match status" value="1"/>
</dbReference>
<accession>A0ABY9SWV1</accession>
<keyword evidence="5" id="KW-1185">Reference proteome</keyword>
<dbReference type="EMBL" id="CP134050">
    <property type="protein sequence ID" value="WNC12221.1"/>
    <property type="molecule type" value="Genomic_DNA"/>
</dbReference>
<feature type="coiled-coil region" evidence="2">
    <location>
        <begin position="87"/>
        <end position="121"/>
    </location>
</feature>
<protein>
    <submittedName>
        <fullName evidence="4">MerR family transcriptional regulator</fullName>
    </submittedName>
</protein>
<dbReference type="PANTHER" id="PTHR30204:SF83">
    <property type="entry name" value="TRANSCRIPTIONAL REGULATOR, MERR FAMILY"/>
    <property type="match status" value="1"/>
</dbReference>
<name>A0ABY9SWV1_BREBE</name>
<sequence>MYSIGEVAKLTGVSPYTLRYYEKIGVLPDPNRQAGKKNGIRQYTDQDLRFIRFIHGLKQTGMKLEEIASFVEDGCLMVDDFPQTEVRPTLEKRIEMLDRHLEQLEQQMEQLRSVQSYAEEKRSFYTQLLSSYGEGQKQD</sequence>
<proteinExistence type="predicted"/>
<organism evidence="4 5">
    <name type="scientific">Brevibacillus brevis</name>
    <name type="common">Bacillus brevis</name>
    <dbReference type="NCBI Taxonomy" id="1393"/>
    <lineage>
        <taxon>Bacteria</taxon>
        <taxon>Bacillati</taxon>
        <taxon>Bacillota</taxon>
        <taxon>Bacilli</taxon>
        <taxon>Bacillales</taxon>
        <taxon>Paenibacillaceae</taxon>
        <taxon>Brevibacillus</taxon>
    </lineage>
</organism>
<dbReference type="SMART" id="SM00422">
    <property type="entry name" value="HTH_MERR"/>
    <property type="match status" value="1"/>
</dbReference>
<evidence type="ECO:0000256" key="2">
    <source>
        <dbReference type="SAM" id="Coils"/>
    </source>
</evidence>
<dbReference type="SUPFAM" id="SSF46955">
    <property type="entry name" value="Putative DNA-binding domain"/>
    <property type="match status" value="1"/>
</dbReference>
<feature type="domain" description="HTH merR-type" evidence="3">
    <location>
        <begin position="1"/>
        <end position="73"/>
    </location>
</feature>
<keyword evidence="1" id="KW-0238">DNA-binding</keyword>
<evidence type="ECO:0000256" key="1">
    <source>
        <dbReference type="ARBA" id="ARBA00023125"/>
    </source>
</evidence>
<dbReference type="InterPro" id="IPR047057">
    <property type="entry name" value="MerR_fam"/>
</dbReference>
<dbReference type="PROSITE" id="PS50937">
    <property type="entry name" value="HTH_MERR_2"/>
    <property type="match status" value="1"/>
</dbReference>
<dbReference type="Pfam" id="PF13411">
    <property type="entry name" value="MerR_1"/>
    <property type="match status" value="1"/>
</dbReference>
<dbReference type="CDD" id="cd01109">
    <property type="entry name" value="HTH_YyaN"/>
    <property type="match status" value="1"/>
</dbReference>
<evidence type="ECO:0000259" key="3">
    <source>
        <dbReference type="PROSITE" id="PS50937"/>
    </source>
</evidence>
<reference evidence="4 5" key="1">
    <citation type="submission" date="2023-09" db="EMBL/GenBank/DDBJ databases">
        <title>Complete Genome and Methylome dissection of Bacillus brevis NEB573 original source of BbsI restriction endonuclease.</title>
        <authorList>
            <person name="Fomenkov A."/>
            <person name="Roberts R.D."/>
        </authorList>
    </citation>
    <scope>NUCLEOTIDE SEQUENCE [LARGE SCALE GENOMIC DNA]</scope>
    <source>
        <strain evidence="4 5">NEB573</strain>
    </source>
</reference>
<evidence type="ECO:0000313" key="4">
    <source>
        <dbReference type="EMBL" id="WNC12221.1"/>
    </source>
</evidence>
<dbReference type="PROSITE" id="PS00552">
    <property type="entry name" value="HTH_MERR_1"/>
    <property type="match status" value="1"/>
</dbReference>
<dbReference type="RefSeq" id="WP_310763492.1">
    <property type="nucleotide sequence ID" value="NZ_CP134050.1"/>
</dbReference>
<keyword evidence="2" id="KW-0175">Coiled coil</keyword>
<dbReference type="InterPro" id="IPR009061">
    <property type="entry name" value="DNA-bd_dom_put_sf"/>
</dbReference>
<dbReference type="Proteomes" id="UP001256827">
    <property type="component" value="Chromosome"/>
</dbReference>
<dbReference type="PANTHER" id="PTHR30204">
    <property type="entry name" value="REDOX-CYCLING DRUG-SENSING TRANSCRIPTIONAL ACTIVATOR SOXR"/>
    <property type="match status" value="1"/>
</dbReference>